<reference evidence="1 2" key="1">
    <citation type="submission" date="2018-06" db="EMBL/GenBank/DDBJ databases">
        <title>Comparative genomics reveals the genomic features of Rhizophagus irregularis, R. cerebriforme, R. diaphanum and Gigaspora rosea, and their symbiotic lifestyle signature.</title>
        <authorList>
            <person name="Morin E."/>
            <person name="San Clemente H."/>
            <person name="Chen E.C.H."/>
            <person name="De La Providencia I."/>
            <person name="Hainaut M."/>
            <person name="Kuo A."/>
            <person name="Kohler A."/>
            <person name="Murat C."/>
            <person name="Tang N."/>
            <person name="Roy S."/>
            <person name="Loubradou J."/>
            <person name="Henrissat B."/>
            <person name="Grigoriev I.V."/>
            <person name="Corradi N."/>
            <person name="Roux C."/>
            <person name="Martin F.M."/>
        </authorList>
    </citation>
    <scope>NUCLEOTIDE SEQUENCE [LARGE SCALE GENOMIC DNA]</scope>
    <source>
        <strain evidence="1 2">DAOM 194757</strain>
    </source>
</reference>
<dbReference type="Proteomes" id="UP000266673">
    <property type="component" value="Unassembled WGS sequence"/>
</dbReference>
<dbReference type="EMBL" id="QKWP01002479">
    <property type="protein sequence ID" value="RIB03198.1"/>
    <property type="molecule type" value="Genomic_DNA"/>
</dbReference>
<evidence type="ECO:0000313" key="1">
    <source>
        <dbReference type="EMBL" id="RIB03198.1"/>
    </source>
</evidence>
<keyword evidence="2" id="KW-1185">Reference proteome</keyword>
<evidence type="ECO:0000313" key="2">
    <source>
        <dbReference type="Proteomes" id="UP000266673"/>
    </source>
</evidence>
<protein>
    <submittedName>
        <fullName evidence="1">Uncharacterized protein</fullName>
    </submittedName>
</protein>
<accession>A0A397U222</accession>
<proteinExistence type="predicted"/>
<sequence>MDIAITQGVASQGLCAIYIEIIGDIQESNNKIIKIEDGANHCQHVNYILVEKVTNSNNCVKDHKDENSDFLAKHRTYQNYAELRDIISQIVDFV</sequence>
<gene>
    <name evidence="1" type="ORF">C2G38_2123589</name>
</gene>
<comment type="caution">
    <text evidence="1">The sequence shown here is derived from an EMBL/GenBank/DDBJ whole genome shotgun (WGS) entry which is preliminary data.</text>
</comment>
<dbReference type="AlphaFoldDB" id="A0A397U222"/>
<name>A0A397U222_9GLOM</name>
<organism evidence="1 2">
    <name type="scientific">Gigaspora rosea</name>
    <dbReference type="NCBI Taxonomy" id="44941"/>
    <lineage>
        <taxon>Eukaryota</taxon>
        <taxon>Fungi</taxon>
        <taxon>Fungi incertae sedis</taxon>
        <taxon>Mucoromycota</taxon>
        <taxon>Glomeromycotina</taxon>
        <taxon>Glomeromycetes</taxon>
        <taxon>Diversisporales</taxon>
        <taxon>Gigasporaceae</taxon>
        <taxon>Gigaspora</taxon>
    </lineage>
</organism>